<sequence length="300" mass="32976">MTFSYRTELTTPNRWHGANARASITIHHFGERNNYANDDSAAASVASYLCNPDAGVSAHFVASHNTVYCLAACSDRTWATGTRAGNNSTISIECNPHCDPTTLESVAMLIAVLWHWYPHLKGRGLVPHSAWVPTNCPGLYRKRLEWLRDRALALFPIVDPDHPGQTLKTGAPPVGKYPKDPATASTAALAPDGYWGTETTKVLQTIAGTPRDGLISSQNERWEGINTGLTSGWRWEEYPAGSQLIAHLQHRWNTDTDGLIGPETIRAMQRYYNTPVDGVLDADSPAIAAMQKEANRLSRK</sequence>
<dbReference type="SUPFAM" id="SSF55846">
    <property type="entry name" value="N-acetylmuramoyl-L-alanine amidase-like"/>
    <property type="match status" value="1"/>
</dbReference>
<dbReference type="RefSeq" id="WP_004806602.1">
    <property type="nucleotide sequence ID" value="NZ_CP116394.1"/>
</dbReference>
<dbReference type="CDD" id="cd06583">
    <property type="entry name" value="PGRP"/>
    <property type="match status" value="1"/>
</dbReference>
<organism evidence="2 3">
    <name type="scientific">Winkia neuii subsp. anitrata</name>
    <dbReference type="NCBI Taxonomy" id="29318"/>
    <lineage>
        <taxon>Bacteria</taxon>
        <taxon>Bacillati</taxon>
        <taxon>Actinomycetota</taxon>
        <taxon>Actinomycetes</taxon>
        <taxon>Actinomycetales</taxon>
        <taxon>Actinomycetaceae</taxon>
        <taxon>Winkia</taxon>
    </lineage>
</organism>
<dbReference type="Proteomes" id="UP001211044">
    <property type="component" value="Chromosome"/>
</dbReference>
<dbReference type="AlphaFoldDB" id="A0AB38XPZ0"/>
<dbReference type="Gene3D" id="3.40.80.10">
    <property type="entry name" value="Peptidoglycan recognition protein-like"/>
    <property type="match status" value="1"/>
</dbReference>
<dbReference type="Pfam" id="PF01510">
    <property type="entry name" value="Amidase_2"/>
    <property type="match status" value="1"/>
</dbReference>
<proteinExistence type="predicted"/>
<feature type="domain" description="N-acetylmuramoyl-L-alanine amidase" evidence="1">
    <location>
        <begin position="10"/>
        <end position="138"/>
    </location>
</feature>
<evidence type="ECO:0000313" key="3">
    <source>
        <dbReference type="Proteomes" id="UP001211044"/>
    </source>
</evidence>
<dbReference type="KEGG" id="wne:PIG85_01810"/>
<dbReference type="EMBL" id="CP116394">
    <property type="protein sequence ID" value="WCE46405.1"/>
    <property type="molecule type" value="Genomic_DNA"/>
</dbReference>
<evidence type="ECO:0000313" key="2">
    <source>
        <dbReference type="EMBL" id="WCE46405.1"/>
    </source>
</evidence>
<dbReference type="GO" id="GO:0008745">
    <property type="term" value="F:N-acetylmuramoyl-L-alanine amidase activity"/>
    <property type="evidence" value="ECO:0007669"/>
    <property type="project" value="InterPro"/>
</dbReference>
<dbReference type="InterPro" id="IPR002502">
    <property type="entry name" value="Amidase_domain"/>
</dbReference>
<reference evidence="2" key="1">
    <citation type="submission" date="2023-01" db="EMBL/GenBank/DDBJ databases">
        <title>Comparative Genomic Analysis of the Clinically-Derived Winkia Strain NY0527 Provides Evidence into the Taxonomic Reassignment of Winkia neuii and Characterizes Their Virulence Traits.</title>
        <authorList>
            <person name="Cai X."/>
            <person name="Peng Y."/>
            <person name="Li M."/>
            <person name="Qiu Y."/>
            <person name="Wang Y."/>
            <person name="Xu L."/>
            <person name="Hou Q."/>
        </authorList>
    </citation>
    <scope>NUCLEOTIDE SEQUENCE</scope>
    <source>
        <strain evidence="2">NY0527</strain>
    </source>
</reference>
<name>A0AB38XPZ0_9ACTO</name>
<dbReference type="SMART" id="SM00644">
    <property type="entry name" value="Ami_2"/>
    <property type="match status" value="1"/>
</dbReference>
<evidence type="ECO:0000259" key="1">
    <source>
        <dbReference type="SMART" id="SM00644"/>
    </source>
</evidence>
<accession>A0AB38XPZ0</accession>
<dbReference type="InterPro" id="IPR036505">
    <property type="entry name" value="Amidase/PGRP_sf"/>
</dbReference>
<gene>
    <name evidence="2" type="ORF">PIG85_01810</name>
</gene>
<dbReference type="GO" id="GO:0009253">
    <property type="term" value="P:peptidoglycan catabolic process"/>
    <property type="evidence" value="ECO:0007669"/>
    <property type="project" value="InterPro"/>
</dbReference>
<protein>
    <submittedName>
        <fullName evidence="2">N-acetylmuramoyl-L-alanine amidase</fullName>
    </submittedName>
</protein>